<dbReference type="AlphaFoldDB" id="A0A6N2LL18"/>
<keyword evidence="1" id="KW-0472">Membrane</keyword>
<name>A0A6N2LL18_SALVM</name>
<evidence type="ECO:0000313" key="2">
    <source>
        <dbReference type="EMBL" id="VFU42216.1"/>
    </source>
</evidence>
<protein>
    <recommendedName>
        <fullName evidence="3">Major facilitator superfamily (MFS) profile domain-containing protein</fullName>
    </recommendedName>
</protein>
<evidence type="ECO:0000256" key="1">
    <source>
        <dbReference type="SAM" id="Phobius"/>
    </source>
</evidence>
<keyword evidence="1" id="KW-1133">Transmembrane helix</keyword>
<feature type="transmembrane region" description="Helical" evidence="1">
    <location>
        <begin position="134"/>
        <end position="153"/>
    </location>
</feature>
<gene>
    <name evidence="2" type="ORF">SVIM_LOCUS251759</name>
</gene>
<organism evidence="2">
    <name type="scientific">Salix viminalis</name>
    <name type="common">Common osier</name>
    <name type="synonym">Basket willow</name>
    <dbReference type="NCBI Taxonomy" id="40686"/>
    <lineage>
        <taxon>Eukaryota</taxon>
        <taxon>Viridiplantae</taxon>
        <taxon>Streptophyta</taxon>
        <taxon>Embryophyta</taxon>
        <taxon>Tracheophyta</taxon>
        <taxon>Spermatophyta</taxon>
        <taxon>Magnoliopsida</taxon>
        <taxon>eudicotyledons</taxon>
        <taxon>Gunneridae</taxon>
        <taxon>Pentapetalae</taxon>
        <taxon>rosids</taxon>
        <taxon>fabids</taxon>
        <taxon>Malpighiales</taxon>
        <taxon>Salicaceae</taxon>
        <taxon>Saliceae</taxon>
        <taxon>Salix</taxon>
    </lineage>
</organism>
<keyword evidence="1" id="KW-0812">Transmembrane</keyword>
<dbReference type="EMBL" id="CAADRP010001574">
    <property type="protein sequence ID" value="VFU42216.1"/>
    <property type="molecule type" value="Genomic_DNA"/>
</dbReference>
<evidence type="ECO:0008006" key="3">
    <source>
        <dbReference type="Google" id="ProtNLM"/>
    </source>
</evidence>
<reference evidence="2" key="1">
    <citation type="submission" date="2019-03" db="EMBL/GenBank/DDBJ databases">
        <authorList>
            <person name="Mank J."/>
            <person name="Almeida P."/>
        </authorList>
    </citation>
    <scope>NUCLEOTIDE SEQUENCE</scope>
    <source>
        <strain evidence="2">78183</strain>
    </source>
</reference>
<sequence length="169" mass="19361">MCCPQIPCCCTCVNVLHRSLLVMKITRSSIRYCESQQSIWLRIFGHLADASLDRKEQCYSHASCPLPLLSSRPSRRTFRYTITSIPCFSRSGIGIVVVGRKWRGPVSQYGFFSSLQGFFPSLIAYPTRKNWRNLYRIISLLPLSFSVLSFPFVSESPRWLLVREGAMKP</sequence>
<accession>A0A6N2LL18</accession>
<proteinExistence type="predicted"/>